<organism evidence="1 2">
    <name type="scientific">Listeria immobilis</name>
    <dbReference type="NCBI Taxonomy" id="2713502"/>
    <lineage>
        <taxon>Bacteria</taxon>
        <taxon>Bacillati</taxon>
        <taxon>Bacillota</taxon>
        <taxon>Bacilli</taxon>
        <taxon>Bacillales</taxon>
        <taxon>Listeriaceae</taxon>
        <taxon>Listeria</taxon>
    </lineage>
</organism>
<dbReference type="Pfam" id="PF11753">
    <property type="entry name" value="DUF3310"/>
    <property type="match status" value="1"/>
</dbReference>
<gene>
    <name evidence="1" type="ORF">HCJ59_03590</name>
</gene>
<evidence type="ECO:0000313" key="2">
    <source>
        <dbReference type="Proteomes" id="UP000587800"/>
    </source>
</evidence>
<dbReference type="Proteomes" id="UP000587800">
    <property type="component" value="Unassembled WGS sequence"/>
</dbReference>
<accession>A0ABR6STQ0</accession>
<comment type="caution">
    <text evidence="1">The sequence shown here is derived from an EMBL/GenBank/DDBJ whole genome shotgun (WGS) entry which is preliminary data.</text>
</comment>
<dbReference type="EMBL" id="JAASUB010000004">
    <property type="protein sequence ID" value="MBC1508997.1"/>
    <property type="molecule type" value="Genomic_DNA"/>
</dbReference>
<reference evidence="1 2" key="1">
    <citation type="submission" date="2020-03" db="EMBL/GenBank/DDBJ databases">
        <title>Soil Listeria distribution.</title>
        <authorList>
            <person name="Liao J."/>
            <person name="Wiedmann M."/>
        </authorList>
    </citation>
    <scope>NUCLEOTIDE SEQUENCE [LARGE SCALE GENOMIC DNA]</scope>
    <source>
        <strain evidence="1 2">FSL L7-1515</strain>
    </source>
</reference>
<sequence>MFNHIRKFINRWKFNQGIYIELMSLDVIIPLNKEDKQMKIYHTETQGDFNALLGKLKNEGYRWRFGDIIMPDDSWMWEKYERETVVFVRESRITYGDIYCANYIHPDTTIEKFKAKKNTEEPSHRPDIITEGKLPDEVQAWYDHAVKAVKTSVINTDSDNINNPAHYTSGGIETLDYIKAKVSDYSSYAVGNILKYVSRYEHKNGLEDLKKAQFYLIDLIKEMESGEE</sequence>
<dbReference type="InterPro" id="IPR021739">
    <property type="entry name" value="SaV-like"/>
</dbReference>
<name>A0ABR6STQ0_9LIST</name>
<evidence type="ECO:0000313" key="1">
    <source>
        <dbReference type="EMBL" id="MBC1508997.1"/>
    </source>
</evidence>
<keyword evidence="2" id="KW-1185">Reference proteome</keyword>
<protein>
    <submittedName>
        <fullName evidence="1">DUF3310 domain-containing protein</fullName>
    </submittedName>
</protein>
<proteinExistence type="predicted"/>